<evidence type="ECO:0008006" key="4">
    <source>
        <dbReference type="Google" id="ProtNLM"/>
    </source>
</evidence>
<dbReference type="RefSeq" id="WP_147145248.1">
    <property type="nucleotide sequence ID" value="NZ_BKAJ01000004.1"/>
</dbReference>
<dbReference type="Gene3D" id="2.60.120.380">
    <property type="match status" value="1"/>
</dbReference>
<organism evidence="2 3">
    <name type="scientific">Reyranella soli</name>
    <dbReference type="NCBI Taxonomy" id="1230389"/>
    <lineage>
        <taxon>Bacteria</taxon>
        <taxon>Pseudomonadati</taxon>
        <taxon>Pseudomonadota</taxon>
        <taxon>Alphaproteobacteria</taxon>
        <taxon>Hyphomicrobiales</taxon>
        <taxon>Reyranellaceae</taxon>
        <taxon>Reyranella</taxon>
    </lineage>
</organism>
<evidence type="ECO:0000313" key="3">
    <source>
        <dbReference type="Proteomes" id="UP000321058"/>
    </source>
</evidence>
<keyword evidence="1" id="KW-0732">Signal</keyword>
<protein>
    <recommendedName>
        <fullName evidence="4">Peptidase C-terminal archaeal/bacterial domain-containing protein</fullName>
    </recommendedName>
</protein>
<dbReference type="AlphaFoldDB" id="A0A512N214"/>
<proteinExistence type="predicted"/>
<evidence type="ECO:0000313" key="2">
    <source>
        <dbReference type="EMBL" id="GEP53026.1"/>
    </source>
</evidence>
<comment type="caution">
    <text evidence="2">The sequence shown here is derived from an EMBL/GenBank/DDBJ whole genome shotgun (WGS) entry which is preliminary data.</text>
</comment>
<name>A0A512N214_9HYPH</name>
<gene>
    <name evidence="2" type="ORF">RSO01_01920</name>
</gene>
<dbReference type="OrthoDB" id="8457000at2"/>
<evidence type="ECO:0000256" key="1">
    <source>
        <dbReference type="SAM" id="SignalP"/>
    </source>
</evidence>
<keyword evidence="3" id="KW-1185">Reference proteome</keyword>
<feature type="signal peptide" evidence="1">
    <location>
        <begin position="1"/>
        <end position="22"/>
    </location>
</feature>
<feature type="chain" id="PRO_5022017130" description="Peptidase C-terminal archaeal/bacterial domain-containing protein" evidence="1">
    <location>
        <begin position="23"/>
        <end position="150"/>
    </location>
</feature>
<dbReference type="Proteomes" id="UP000321058">
    <property type="component" value="Unassembled WGS sequence"/>
</dbReference>
<dbReference type="EMBL" id="BKAJ01000004">
    <property type="protein sequence ID" value="GEP53026.1"/>
    <property type="molecule type" value="Genomic_DNA"/>
</dbReference>
<sequence length="150" mass="15358">MIRRRVLFALPALSLVSARAFAQSVNTLPGMTTVTFPPGSNSTTLAGQLAPGGRSVYYVQAKAGQTLMVSVMPVATGVSFQVFKVDASLAKGADGLPVVTGGTLPDAGPADNATAWIGAIPRDGNYLVLVTMRPAAAPAPSPYNLTVSLQ</sequence>
<reference evidence="2 3" key="1">
    <citation type="submission" date="2019-07" db="EMBL/GenBank/DDBJ databases">
        <title>Whole genome shotgun sequence of Reyranella soli NBRC 108950.</title>
        <authorList>
            <person name="Hosoyama A."/>
            <person name="Uohara A."/>
            <person name="Ohji S."/>
            <person name="Ichikawa N."/>
        </authorList>
    </citation>
    <scope>NUCLEOTIDE SEQUENCE [LARGE SCALE GENOMIC DNA]</scope>
    <source>
        <strain evidence="2 3">NBRC 108950</strain>
    </source>
</reference>
<accession>A0A512N214</accession>